<sequence>MDQQATTIKQIQGFLSTPPLWEGVQFGVSQFQFPEVAVDSFVVSEIPEKLRLGHQMEFVCNQLLEASNAYDVLLHNLSIREEKRTIGEIDFIVQETATKQLIHIELTYKFYLIDTYIKAPIHQLVGPNRRDAFYAKLEKIKNNQFSLIHTPIGRSALLEKGIDTGNMTQQVCYKAQLFQPYSSYTLSIAPLNKNCIIGYWLRLAAFHTADFTPHTFYIPTKIEWVLHPTDTVAWRSHKEIIIAIIERLKNNSAPMVWMKKNNTFEKFFVVWW</sequence>
<name>A0ABY0UE94_9FLAO</name>
<protein>
    <recommendedName>
        <fullName evidence="3">DUF1853 domain-containing protein</fullName>
    </recommendedName>
</protein>
<evidence type="ECO:0008006" key="3">
    <source>
        <dbReference type="Google" id="ProtNLM"/>
    </source>
</evidence>
<accession>A0ABY0UE94</accession>
<gene>
    <name evidence="1" type="ORF">SAMN05192545_1508</name>
</gene>
<proteinExistence type="predicted"/>
<organism evidence="1 2">
    <name type="scientific">Maribacter dokdonensis</name>
    <dbReference type="NCBI Taxonomy" id="320912"/>
    <lineage>
        <taxon>Bacteria</taxon>
        <taxon>Pseudomonadati</taxon>
        <taxon>Bacteroidota</taxon>
        <taxon>Flavobacteriia</taxon>
        <taxon>Flavobacteriales</taxon>
        <taxon>Flavobacteriaceae</taxon>
        <taxon>Maribacter</taxon>
    </lineage>
</organism>
<dbReference type="InterPro" id="IPR015003">
    <property type="entry name" value="DUF1853"/>
</dbReference>
<reference evidence="1 2" key="1">
    <citation type="submission" date="2016-10" db="EMBL/GenBank/DDBJ databases">
        <authorList>
            <person name="Varghese N."/>
            <person name="Submissions S."/>
        </authorList>
    </citation>
    <scope>NUCLEOTIDE SEQUENCE [LARGE SCALE GENOMIC DNA]</scope>
    <source>
        <strain evidence="1 2">MAR_2009_60</strain>
    </source>
</reference>
<dbReference type="Proteomes" id="UP000199574">
    <property type="component" value="Chromosome I"/>
</dbReference>
<evidence type="ECO:0000313" key="2">
    <source>
        <dbReference type="Proteomes" id="UP000199574"/>
    </source>
</evidence>
<dbReference type="Pfam" id="PF08907">
    <property type="entry name" value="DUF1853"/>
    <property type="match status" value="1"/>
</dbReference>
<evidence type="ECO:0000313" key="1">
    <source>
        <dbReference type="EMBL" id="SDS49893.1"/>
    </source>
</evidence>
<dbReference type="EMBL" id="LT629754">
    <property type="protein sequence ID" value="SDS49893.1"/>
    <property type="molecule type" value="Genomic_DNA"/>
</dbReference>
<keyword evidence="2" id="KW-1185">Reference proteome</keyword>